<dbReference type="AlphaFoldDB" id="A0A9P8K3H3"/>
<feature type="non-terminal residue" evidence="2">
    <location>
        <position position="1"/>
    </location>
</feature>
<reference evidence="2" key="1">
    <citation type="journal article" date="2021" name="J Fungi (Basel)">
        <title>Virulence traits and population genomics of the black yeast Aureobasidium melanogenum.</title>
        <authorList>
            <person name="Cernosa A."/>
            <person name="Sun X."/>
            <person name="Gostincar C."/>
            <person name="Fang C."/>
            <person name="Gunde-Cimerman N."/>
            <person name="Song Z."/>
        </authorList>
    </citation>
    <scope>NUCLEOTIDE SEQUENCE</scope>
    <source>
        <strain evidence="2">EXF-8016</strain>
        <strain evidence="1">EXF-9911</strain>
    </source>
</reference>
<dbReference type="Proteomes" id="UP000779574">
    <property type="component" value="Unassembled WGS sequence"/>
</dbReference>
<comment type="caution">
    <text evidence="2">The sequence shown here is derived from an EMBL/GenBank/DDBJ whole genome shotgun (WGS) entry which is preliminary data.</text>
</comment>
<gene>
    <name evidence="1" type="ORF">KCU76_g135</name>
    <name evidence="2" type="ORF">KCV03_g9994</name>
</gene>
<protein>
    <submittedName>
        <fullName evidence="2">Uncharacterized protein</fullName>
    </submittedName>
</protein>
<name>A0A9P8K3H3_AURME</name>
<evidence type="ECO:0000313" key="2">
    <source>
        <dbReference type="EMBL" id="KAH0210551.1"/>
    </source>
</evidence>
<dbReference type="Proteomes" id="UP000767238">
    <property type="component" value="Unassembled WGS sequence"/>
</dbReference>
<evidence type="ECO:0000313" key="3">
    <source>
        <dbReference type="Proteomes" id="UP000767238"/>
    </source>
</evidence>
<sequence length="208" mass="23800">MYDFYHNKLSARIFEQDNPTISQHLTDLRTFSTTNLNLLNDDKLGHKSPDASIDYSDQVYPQIVFKTSYSQAHKALKSLAWSYIMESFHSIRCVVGSDLDYPRKHSPPSPRAHVVRINVWRPLVEIEGKIENMDVKQEITDESLGEHNPDHEIAALCIRDLLEDEMLTFTPPAITECKIFMTSKEMIEILGAAEHVQESLLRGTEIAL</sequence>
<accession>A0A9P8K3H3</accession>
<dbReference type="EMBL" id="JAHFYH010000163">
    <property type="protein sequence ID" value="KAH0210551.1"/>
    <property type="molecule type" value="Genomic_DNA"/>
</dbReference>
<organism evidence="2 3">
    <name type="scientific">Aureobasidium melanogenum</name>
    <name type="common">Aureobasidium pullulans var. melanogenum</name>
    <dbReference type="NCBI Taxonomy" id="46634"/>
    <lineage>
        <taxon>Eukaryota</taxon>
        <taxon>Fungi</taxon>
        <taxon>Dikarya</taxon>
        <taxon>Ascomycota</taxon>
        <taxon>Pezizomycotina</taxon>
        <taxon>Dothideomycetes</taxon>
        <taxon>Dothideomycetidae</taxon>
        <taxon>Dothideales</taxon>
        <taxon>Saccotheciaceae</taxon>
        <taxon>Aureobasidium</taxon>
    </lineage>
</organism>
<proteinExistence type="predicted"/>
<evidence type="ECO:0000313" key="1">
    <source>
        <dbReference type="EMBL" id="KAG9701266.1"/>
    </source>
</evidence>
<dbReference type="EMBL" id="JAHFXF010000002">
    <property type="protein sequence ID" value="KAG9701266.1"/>
    <property type="molecule type" value="Genomic_DNA"/>
</dbReference>
<reference evidence="2" key="2">
    <citation type="submission" date="2021-08" db="EMBL/GenBank/DDBJ databases">
        <authorList>
            <person name="Gostincar C."/>
            <person name="Sun X."/>
            <person name="Song Z."/>
            <person name="Gunde-Cimerman N."/>
        </authorList>
    </citation>
    <scope>NUCLEOTIDE SEQUENCE</scope>
    <source>
        <strain evidence="2">EXF-8016</strain>
        <strain evidence="1">EXF-9911</strain>
    </source>
</reference>